<evidence type="ECO:0000256" key="1">
    <source>
        <dbReference type="SAM" id="Phobius"/>
    </source>
</evidence>
<keyword evidence="1" id="KW-0472">Membrane</keyword>
<dbReference type="AlphaFoldDB" id="A0A0F5MNK8"/>
<dbReference type="EMBL" id="JYHA01000087">
    <property type="protein sequence ID" value="KKB96365.1"/>
    <property type="molecule type" value="Genomic_DNA"/>
</dbReference>
<accession>A0A0F5MNK8</accession>
<keyword evidence="1" id="KW-1133">Transmembrane helix</keyword>
<name>A0A0F5MNK8_9RICK</name>
<evidence type="ECO:0000313" key="2">
    <source>
        <dbReference type="EMBL" id="KKB96365.1"/>
    </source>
</evidence>
<evidence type="ECO:0008006" key="4">
    <source>
        <dbReference type="Google" id="ProtNLM"/>
    </source>
</evidence>
<feature type="transmembrane region" description="Helical" evidence="1">
    <location>
        <begin position="20"/>
        <end position="38"/>
    </location>
</feature>
<proteinExistence type="predicted"/>
<comment type="caution">
    <text evidence="2">The sequence shown here is derived from an EMBL/GenBank/DDBJ whole genome shotgun (WGS) entry which is preliminary data.</text>
</comment>
<dbReference type="Proteomes" id="UP000033358">
    <property type="component" value="Unassembled WGS sequence"/>
</dbReference>
<gene>
    <name evidence="2" type="ORF">SZ25_00515</name>
</gene>
<organism evidence="2 3">
    <name type="scientific">Candidatus Arcanibacter lacustris</name>
    <dbReference type="NCBI Taxonomy" id="1607817"/>
    <lineage>
        <taxon>Bacteria</taxon>
        <taxon>Pseudomonadati</taxon>
        <taxon>Pseudomonadota</taxon>
        <taxon>Alphaproteobacteria</taxon>
        <taxon>Rickettsiales</taxon>
        <taxon>Candidatus Arcanibacter</taxon>
    </lineage>
</organism>
<reference evidence="2 3" key="1">
    <citation type="submission" date="2015-02" db="EMBL/GenBank/DDBJ databases">
        <title>Single cell genomics of a rare environmental alphaproteobacterium provides unique insights into Rickettsiaceae evolution.</title>
        <authorList>
            <person name="Martijn J."/>
            <person name="Schulz F."/>
            <person name="Zaremba-Niedzwiedzka K."/>
            <person name="Viklund J."/>
            <person name="Stepanauskas R."/>
            <person name="Andersson S.G.E."/>
            <person name="Horn M."/>
            <person name="Guy L."/>
            <person name="Ettema T.J.G."/>
        </authorList>
    </citation>
    <scope>NUCLEOTIDE SEQUENCE [LARGE SCALE GENOMIC DNA]</scope>
    <source>
        <strain evidence="2 3">SCGC AAA041-L04</strain>
    </source>
</reference>
<protein>
    <recommendedName>
        <fullName evidence="4">OmpA-like domain-containing protein</fullName>
    </recommendedName>
</protein>
<evidence type="ECO:0000313" key="3">
    <source>
        <dbReference type="Proteomes" id="UP000033358"/>
    </source>
</evidence>
<keyword evidence="1" id="KW-0812">Transmembrane</keyword>
<sequence>MHEEKIIEIESASRTDYSSLQISLYFFLLIFFILLNYVQPNKTSNPAQVISSIKQSFGNSHRPKNIILDNKQQSINGITLFYKTKMLDIIPTNFEILEINDGLTIAMKTDTSSFFTNKSSDINELQQFFLSDLATLLSHKVQNTKIITQIMLGTSDLTSNNSELRINLDRIAAISDYLARSGVDIETIEEKVLDNAHNLLVISLKLVVY</sequence>
<keyword evidence="3" id="KW-1185">Reference proteome</keyword>